<protein>
    <submittedName>
        <fullName evidence="1">Uncharacterized protein</fullName>
    </submittedName>
</protein>
<dbReference type="Proteomes" id="UP001439008">
    <property type="component" value="Unassembled WGS sequence"/>
</dbReference>
<organism evidence="1 2">
    <name type="scientific">Bonamia ostreae</name>
    <dbReference type="NCBI Taxonomy" id="126728"/>
    <lineage>
        <taxon>Eukaryota</taxon>
        <taxon>Sar</taxon>
        <taxon>Rhizaria</taxon>
        <taxon>Endomyxa</taxon>
        <taxon>Ascetosporea</taxon>
        <taxon>Haplosporida</taxon>
        <taxon>Bonamia</taxon>
    </lineage>
</organism>
<keyword evidence="2" id="KW-1185">Reference proteome</keyword>
<name>A0ABV2AUW4_9EUKA</name>
<reference evidence="1 2" key="1">
    <citation type="journal article" date="2024" name="BMC Biol.">
        <title>Comparative genomics of Ascetosporea gives new insight into the evolutionary basis for animal parasitism in Rhizaria.</title>
        <authorList>
            <person name="Hiltunen Thoren M."/>
            <person name="Onut-Brannstrom I."/>
            <person name="Alfjorden A."/>
            <person name="Peckova H."/>
            <person name="Swords F."/>
            <person name="Hooper C."/>
            <person name="Holzer A.S."/>
            <person name="Bass D."/>
            <person name="Burki F."/>
        </authorList>
    </citation>
    <scope>NUCLEOTIDE SEQUENCE [LARGE SCALE GENOMIC DNA]</scope>
    <source>
        <strain evidence="1">20-A016</strain>
    </source>
</reference>
<proteinExistence type="predicted"/>
<accession>A0ABV2AUW4</accession>
<sequence length="81" mass="9542">MREYVSIQHLFGDTVRDRNPVHDAALSDQDTEIAWDWDGLCEINVRSGIDPTIFLNHANFQVPHAVYNDEERLRKPDYWND</sequence>
<comment type="caution">
    <text evidence="1">The sequence shown here is derived from an EMBL/GenBank/DDBJ whole genome shotgun (WGS) entry which is preliminary data.</text>
</comment>
<gene>
    <name evidence="1" type="ORF">MHBO_005014</name>
</gene>
<evidence type="ECO:0000313" key="2">
    <source>
        <dbReference type="Proteomes" id="UP001439008"/>
    </source>
</evidence>
<evidence type="ECO:0000313" key="1">
    <source>
        <dbReference type="EMBL" id="MES1923442.1"/>
    </source>
</evidence>
<dbReference type="EMBL" id="JBDODL010006213">
    <property type="protein sequence ID" value="MES1923442.1"/>
    <property type="molecule type" value="Genomic_DNA"/>
</dbReference>